<evidence type="ECO:0000313" key="1">
    <source>
        <dbReference type="EMBL" id="KAF6144700.1"/>
    </source>
</evidence>
<accession>A0A7J7LQ73</accession>
<name>A0A7J7LQ73_9MAGN</name>
<dbReference type="EMBL" id="JACGCM010002114">
    <property type="protein sequence ID" value="KAF6144700.1"/>
    <property type="molecule type" value="Genomic_DNA"/>
</dbReference>
<proteinExistence type="predicted"/>
<protein>
    <submittedName>
        <fullName evidence="1">Uncharacterized protein</fullName>
    </submittedName>
</protein>
<dbReference type="Proteomes" id="UP000541444">
    <property type="component" value="Unassembled WGS sequence"/>
</dbReference>
<reference evidence="1 2" key="1">
    <citation type="journal article" date="2020" name="IScience">
        <title>Genome Sequencing of the Endangered Kingdonia uniflora (Circaeasteraceae, Ranunculales) Reveals Potential Mechanisms of Evolutionary Specialization.</title>
        <authorList>
            <person name="Sun Y."/>
            <person name="Deng T."/>
            <person name="Zhang A."/>
            <person name="Moore M.J."/>
            <person name="Landis J.B."/>
            <person name="Lin N."/>
            <person name="Zhang H."/>
            <person name="Zhang X."/>
            <person name="Huang J."/>
            <person name="Zhang X."/>
            <person name="Sun H."/>
            <person name="Wang H."/>
        </authorList>
    </citation>
    <scope>NUCLEOTIDE SEQUENCE [LARGE SCALE GENOMIC DNA]</scope>
    <source>
        <strain evidence="1">TB1705</strain>
        <tissue evidence="1">Leaf</tissue>
    </source>
</reference>
<gene>
    <name evidence="1" type="ORF">GIB67_006192</name>
</gene>
<keyword evidence="2" id="KW-1185">Reference proteome</keyword>
<sequence length="91" mass="9984">MVQGSKNSITLVILGSRVQIIHGREISKRDGVVGSLEAQMSHHEEDKSTSNNNIILSISFDGQVRPQMCNADVPTLYMARINVGEQLLHIG</sequence>
<organism evidence="1 2">
    <name type="scientific">Kingdonia uniflora</name>
    <dbReference type="NCBI Taxonomy" id="39325"/>
    <lineage>
        <taxon>Eukaryota</taxon>
        <taxon>Viridiplantae</taxon>
        <taxon>Streptophyta</taxon>
        <taxon>Embryophyta</taxon>
        <taxon>Tracheophyta</taxon>
        <taxon>Spermatophyta</taxon>
        <taxon>Magnoliopsida</taxon>
        <taxon>Ranunculales</taxon>
        <taxon>Circaeasteraceae</taxon>
        <taxon>Kingdonia</taxon>
    </lineage>
</organism>
<dbReference type="AlphaFoldDB" id="A0A7J7LQ73"/>
<comment type="caution">
    <text evidence="1">The sequence shown here is derived from an EMBL/GenBank/DDBJ whole genome shotgun (WGS) entry which is preliminary data.</text>
</comment>
<evidence type="ECO:0000313" key="2">
    <source>
        <dbReference type="Proteomes" id="UP000541444"/>
    </source>
</evidence>